<evidence type="ECO:0000313" key="2">
    <source>
        <dbReference type="Proteomes" id="UP000469440"/>
    </source>
</evidence>
<reference evidence="1 2" key="1">
    <citation type="submission" date="2019-09" db="EMBL/GenBank/DDBJ databases">
        <title>Genome sequence of Clostridium sp. EA1.</title>
        <authorList>
            <person name="Poehlein A."/>
            <person name="Bengelsdorf F.R."/>
            <person name="Daniel R."/>
        </authorList>
    </citation>
    <scope>NUCLEOTIDE SEQUENCE [LARGE SCALE GENOMIC DNA]</scope>
    <source>
        <strain evidence="1 2">EA1</strain>
    </source>
</reference>
<dbReference type="EMBL" id="VWXL01000029">
    <property type="protein sequence ID" value="MVB10445.1"/>
    <property type="molecule type" value="Genomic_DNA"/>
</dbReference>
<organism evidence="1 2">
    <name type="scientific">Caproicibacter fermentans</name>
    <dbReference type="NCBI Taxonomy" id="2576756"/>
    <lineage>
        <taxon>Bacteria</taxon>
        <taxon>Bacillati</taxon>
        <taxon>Bacillota</taxon>
        <taxon>Clostridia</taxon>
        <taxon>Eubacteriales</taxon>
        <taxon>Acutalibacteraceae</taxon>
        <taxon>Caproicibacter</taxon>
    </lineage>
</organism>
<dbReference type="OrthoDB" id="1705293at2"/>
<proteinExistence type="predicted"/>
<accession>A0A6N8HXW8</accession>
<dbReference type="Proteomes" id="UP000469440">
    <property type="component" value="Unassembled WGS sequence"/>
</dbReference>
<dbReference type="SUPFAM" id="SSF52540">
    <property type="entry name" value="P-loop containing nucleoside triphosphate hydrolases"/>
    <property type="match status" value="1"/>
</dbReference>
<dbReference type="Gene3D" id="3.40.50.300">
    <property type="entry name" value="P-loop containing nucleotide triphosphate hydrolases"/>
    <property type="match status" value="1"/>
</dbReference>
<comment type="caution">
    <text evidence="1">The sequence shown here is derived from an EMBL/GenBank/DDBJ whole genome shotgun (WGS) entry which is preliminary data.</text>
</comment>
<sequence length="245" mass="27177">MGSNPVIAAWGSPGSGTTVTALKVALELSARKSNVILVLCDDAVPGIPLIAPSFTENKSLGHLLSLPELTQISILEHCIPVENSLSLLGYQRGENELSYSEYTPTRAKDLFALIRNMADYIVIDCHHQMMVNDLTAAALESSEIVLQITNADPKSLICIKSQSPYLAEERFHYDRHVNIINNVLPLQDPAPYIDKLGGNAYLLPHVDELHRQFYESRLLEPIYGRGAKEYNGNLKKIIKEVILNE</sequence>
<evidence type="ECO:0000313" key="1">
    <source>
        <dbReference type="EMBL" id="MVB10445.1"/>
    </source>
</evidence>
<dbReference type="RefSeq" id="WP_156990064.1">
    <property type="nucleotide sequence ID" value="NZ_VWXL01000029.1"/>
</dbReference>
<protein>
    <recommendedName>
        <fullName evidence="3">AAA domain-containing protein</fullName>
    </recommendedName>
</protein>
<dbReference type="AlphaFoldDB" id="A0A6N8HXW8"/>
<dbReference type="InterPro" id="IPR027417">
    <property type="entry name" value="P-loop_NTPase"/>
</dbReference>
<keyword evidence="2" id="KW-1185">Reference proteome</keyword>
<gene>
    <name evidence="1" type="ORF">CAFE_11340</name>
</gene>
<evidence type="ECO:0008006" key="3">
    <source>
        <dbReference type="Google" id="ProtNLM"/>
    </source>
</evidence>
<name>A0A6N8HXW8_9FIRM</name>